<protein>
    <submittedName>
        <fullName evidence="2">Uncharacterized protein</fullName>
    </submittedName>
</protein>
<accession>A0A4Y9Y8M8</accession>
<dbReference type="AlphaFoldDB" id="A0A4Y9Y8M8"/>
<dbReference type="EMBL" id="SEOQ01000701">
    <property type="protein sequence ID" value="TFY58133.1"/>
    <property type="molecule type" value="Genomic_DNA"/>
</dbReference>
<evidence type="ECO:0000256" key="1">
    <source>
        <dbReference type="SAM" id="MobiDB-lite"/>
    </source>
</evidence>
<name>A0A4Y9Y8M8_9AGAM</name>
<comment type="caution">
    <text evidence="2">The sequence shown here is derived from an EMBL/GenBank/DDBJ whole genome shotgun (WGS) entry which is preliminary data.</text>
</comment>
<gene>
    <name evidence="2" type="ORF">EVG20_g8269</name>
</gene>
<proteinExistence type="predicted"/>
<evidence type="ECO:0000313" key="2">
    <source>
        <dbReference type="EMBL" id="TFY58133.1"/>
    </source>
</evidence>
<feature type="region of interest" description="Disordered" evidence="1">
    <location>
        <begin position="30"/>
        <end position="49"/>
    </location>
</feature>
<dbReference type="Proteomes" id="UP000298327">
    <property type="component" value="Unassembled WGS sequence"/>
</dbReference>
<keyword evidence="3" id="KW-1185">Reference proteome</keyword>
<organism evidence="2 3">
    <name type="scientific">Dentipellis fragilis</name>
    <dbReference type="NCBI Taxonomy" id="205917"/>
    <lineage>
        <taxon>Eukaryota</taxon>
        <taxon>Fungi</taxon>
        <taxon>Dikarya</taxon>
        <taxon>Basidiomycota</taxon>
        <taxon>Agaricomycotina</taxon>
        <taxon>Agaricomycetes</taxon>
        <taxon>Russulales</taxon>
        <taxon>Hericiaceae</taxon>
        <taxon>Dentipellis</taxon>
    </lineage>
</organism>
<feature type="compositionally biased region" description="Basic and acidic residues" evidence="1">
    <location>
        <begin position="30"/>
        <end position="39"/>
    </location>
</feature>
<sequence length="75" mass="8345">MIRRNPTLIPMTDADVQEIRDLVARRKAEATEGMVKEEDTTTAAQQPSAAAYVAAEEARKKRLAMTKNERLGIES</sequence>
<evidence type="ECO:0000313" key="3">
    <source>
        <dbReference type="Proteomes" id="UP000298327"/>
    </source>
</evidence>
<reference evidence="2 3" key="1">
    <citation type="submission" date="2019-02" db="EMBL/GenBank/DDBJ databases">
        <title>Genome sequencing of the rare red list fungi Dentipellis fragilis.</title>
        <authorList>
            <person name="Buettner E."/>
            <person name="Kellner H."/>
        </authorList>
    </citation>
    <scope>NUCLEOTIDE SEQUENCE [LARGE SCALE GENOMIC DNA]</scope>
    <source>
        <strain evidence="2 3">DSM 105465</strain>
    </source>
</reference>
<dbReference type="OrthoDB" id="3182478at2759"/>